<evidence type="ECO:0000256" key="7">
    <source>
        <dbReference type="ARBA" id="ARBA00022622"/>
    </source>
</evidence>
<reference evidence="19 20" key="1">
    <citation type="journal article" date="2018" name="New Phytol.">
        <title>Comparative genomics and transcriptomics depict ericoid mycorrhizal fungi as versatile saprotrophs and plant mutualists.</title>
        <authorList>
            <person name="Martino E."/>
            <person name="Morin E."/>
            <person name="Grelet G.A."/>
            <person name="Kuo A."/>
            <person name="Kohler A."/>
            <person name="Daghino S."/>
            <person name="Barry K.W."/>
            <person name="Cichocki N."/>
            <person name="Clum A."/>
            <person name="Dockter R.B."/>
            <person name="Hainaut M."/>
            <person name="Kuo R.C."/>
            <person name="LaButti K."/>
            <person name="Lindahl B.D."/>
            <person name="Lindquist E.A."/>
            <person name="Lipzen A."/>
            <person name="Khouja H.R."/>
            <person name="Magnuson J."/>
            <person name="Murat C."/>
            <person name="Ohm R.A."/>
            <person name="Singer S.W."/>
            <person name="Spatafora J.W."/>
            <person name="Wang M."/>
            <person name="Veneault-Fourrey C."/>
            <person name="Henrissat B."/>
            <person name="Grigoriev I.V."/>
            <person name="Martin F.M."/>
            <person name="Perotto S."/>
        </authorList>
    </citation>
    <scope>NUCLEOTIDE SEQUENCE [LARGE SCALE GENOMIC DNA]</scope>
    <source>
        <strain evidence="19 20">ATCC 22711</strain>
    </source>
</reference>
<evidence type="ECO:0000256" key="4">
    <source>
        <dbReference type="ARBA" id="ARBA00022475"/>
    </source>
</evidence>
<accession>A0A2T3BCI5</accession>
<feature type="disulfide bond" evidence="15">
    <location>
        <begin position="47"/>
        <end position="80"/>
    </location>
</feature>
<sequence>MRNSFFIFSSLLLSSVYEAWAQIPPCAASCLTSLPAGCQSSDISCICKDSSFSIGIYCCAVPRCSPGDLEAVSTFAESLCSSAGVPVVSNPVCPATKAASTAASSSTAQSSSSTVQASSTTSSKPLSTTSTQTTVTRLTASSASTTSVPSSTSATASTTSTPSAAAAARSGPTMPGLRAGAAIAAIALFAAL</sequence>
<evidence type="ECO:0000256" key="17">
    <source>
        <dbReference type="SAM" id="SignalP"/>
    </source>
</evidence>
<dbReference type="GeneID" id="36577067"/>
<evidence type="ECO:0000256" key="13">
    <source>
        <dbReference type="ARBA" id="ARBA00023180"/>
    </source>
</evidence>
<dbReference type="GO" id="GO:0005576">
    <property type="term" value="C:extracellular region"/>
    <property type="evidence" value="ECO:0007669"/>
    <property type="project" value="UniProtKB-SubCell"/>
</dbReference>
<comment type="caution">
    <text evidence="15">Lacks conserved residue(s) required for the propagation of feature annotation.</text>
</comment>
<dbReference type="InterPro" id="IPR051735">
    <property type="entry name" value="CFEM_domain"/>
</dbReference>
<dbReference type="OrthoDB" id="3065412at2759"/>
<feature type="chain" id="PRO_5015731078" description="CFEM domain-containing protein" evidence="17">
    <location>
        <begin position="22"/>
        <end position="192"/>
    </location>
</feature>
<evidence type="ECO:0000256" key="2">
    <source>
        <dbReference type="ARBA" id="ARBA00004613"/>
    </source>
</evidence>
<dbReference type="Proteomes" id="UP000241818">
    <property type="component" value="Unassembled WGS sequence"/>
</dbReference>
<keyword evidence="4" id="KW-1003">Cell membrane</keyword>
<feature type="region of interest" description="Disordered" evidence="16">
    <location>
        <begin position="111"/>
        <end position="173"/>
    </location>
</feature>
<evidence type="ECO:0000256" key="3">
    <source>
        <dbReference type="ARBA" id="ARBA00010031"/>
    </source>
</evidence>
<comment type="subcellular location">
    <subcellularLocation>
        <location evidence="1">Cell membrane</location>
        <topology evidence="1">Lipid-anchor</topology>
        <topology evidence="1">GPI-anchor</topology>
    </subcellularLocation>
    <subcellularLocation>
        <location evidence="2">Secreted</location>
    </subcellularLocation>
</comment>
<keyword evidence="7" id="KW-0336">GPI-anchor</keyword>
<comment type="similarity">
    <text evidence="3">Belongs to the RBT5 family.</text>
</comment>
<dbReference type="RefSeq" id="XP_024724609.1">
    <property type="nucleotide sequence ID" value="XM_024868986.1"/>
</dbReference>
<dbReference type="GO" id="GO:0046872">
    <property type="term" value="F:metal ion binding"/>
    <property type="evidence" value="ECO:0007669"/>
    <property type="project" value="UniProtKB-UniRule"/>
</dbReference>
<keyword evidence="20" id="KW-1185">Reference proteome</keyword>
<dbReference type="PROSITE" id="PS52012">
    <property type="entry name" value="CFEM"/>
    <property type="match status" value="1"/>
</dbReference>
<feature type="disulfide bond" evidence="15">
    <location>
        <begin position="38"/>
        <end position="45"/>
    </location>
</feature>
<keyword evidence="5" id="KW-0964">Secreted</keyword>
<dbReference type="AlphaFoldDB" id="A0A2T3BCI5"/>
<feature type="domain" description="CFEM" evidence="18">
    <location>
        <begin position="1"/>
        <end position="113"/>
    </location>
</feature>
<protein>
    <recommendedName>
        <fullName evidence="18">CFEM domain-containing protein</fullName>
    </recommendedName>
</protein>
<keyword evidence="6 15" id="KW-0349">Heme</keyword>
<evidence type="ECO:0000256" key="15">
    <source>
        <dbReference type="PROSITE-ProRule" id="PRU01356"/>
    </source>
</evidence>
<evidence type="ECO:0000256" key="8">
    <source>
        <dbReference type="ARBA" id="ARBA00022723"/>
    </source>
</evidence>
<keyword evidence="11" id="KW-0472">Membrane</keyword>
<keyword evidence="8 15" id="KW-0479">Metal-binding</keyword>
<keyword evidence="10 15" id="KW-0408">Iron</keyword>
<feature type="compositionally biased region" description="Low complexity" evidence="16">
    <location>
        <begin position="111"/>
        <end position="170"/>
    </location>
</feature>
<evidence type="ECO:0000256" key="10">
    <source>
        <dbReference type="ARBA" id="ARBA00023004"/>
    </source>
</evidence>
<dbReference type="GO" id="GO:0098552">
    <property type="term" value="C:side of membrane"/>
    <property type="evidence" value="ECO:0007669"/>
    <property type="project" value="UniProtKB-KW"/>
</dbReference>
<evidence type="ECO:0000256" key="6">
    <source>
        <dbReference type="ARBA" id="ARBA00022617"/>
    </source>
</evidence>
<dbReference type="InParanoid" id="A0A2T3BCI5"/>
<evidence type="ECO:0000256" key="14">
    <source>
        <dbReference type="ARBA" id="ARBA00023288"/>
    </source>
</evidence>
<keyword evidence="14" id="KW-0449">Lipoprotein</keyword>
<dbReference type="GO" id="GO:0005886">
    <property type="term" value="C:plasma membrane"/>
    <property type="evidence" value="ECO:0007669"/>
    <property type="project" value="UniProtKB-SubCell"/>
</dbReference>
<organism evidence="19 20">
    <name type="scientific">Amorphotheca resinae ATCC 22711</name>
    <dbReference type="NCBI Taxonomy" id="857342"/>
    <lineage>
        <taxon>Eukaryota</taxon>
        <taxon>Fungi</taxon>
        <taxon>Dikarya</taxon>
        <taxon>Ascomycota</taxon>
        <taxon>Pezizomycotina</taxon>
        <taxon>Leotiomycetes</taxon>
        <taxon>Helotiales</taxon>
        <taxon>Amorphothecaceae</taxon>
        <taxon>Amorphotheca</taxon>
    </lineage>
</organism>
<evidence type="ECO:0000256" key="11">
    <source>
        <dbReference type="ARBA" id="ARBA00023136"/>
    </source>
</evidence>
<keyword evidence="9 17" id="KW-0732">Signal</keyword>
<evidence type="ECO:0000256" key="1">
    <source>
        <dbReference type="ARBA" id="ARBA00004609"/>
    </source>
</evidence>
<evidence type="ECO:0000313" key="19">
    <source>
        <dbReference type="EMBL" id="PSS27084.1"/>
    </source>
</evidence>
<dbReference type="PANTHER" id="PTHR37928:SF2">
    <property type="entry name" value="GPI ANCHORED CFEM DOMAIN PROTEIN (AFU_ORTHOLOGUE AFUA_6G10580)"/>
    <property type="match status" value="1"/>
</dbReference>
<keyword evidence="13" id="KW-0325">Glycoprotein</keyword>
<evidence type="ECO:0000256" key="16">
    <source>
        <dbReference type="SAM" id="MobiDB-lite"/>
    </source>
</evidence>
<evidence type="ECO:0000256" key="12">
    <source>
        <dbReference type="ARBA" id="ARBA00023157"/>
    </source>
</evidence>
<name>A0A2T3BCI5_AMORE</name>
<feature type="binding site" description="axial binding residue" evidence="15">
    <location>
        <position position="42"/>
    </location>
    <ligand>
        <name>heme</name>
        <dbReference type="ChEBI" id="CHEBI:30413"/>
    </ligand>
    <ligandPart>
        <name>Fe</name>
        <dbReference type="ChEBI" id="CHEBI:18248"/>
    </ligandPart>
</feature>
<feature type="signal peptide" evidence="17">
    <location>
        <begin position="1"/>
        <end position="21"/>
    </location>
</feature>
<dbReference type="STRING" id="857342.A0A2T3BCI5"/>
<keyword evidence="12 15" id="KW-1015">Disulfide bond</keyword>
<evidence type="ECO:0000313" key="20">
    <source>
        <dbReference type="Proteomes" id="UP000241818"/>
    </source>
</evidence>
<evidence type="ECO:0000259" key="18">
    <source>
        <dbReference type="PROSITE" id="PS52012"/>
    </source>
</evidence>
<dbReference type="InterPro" id="IPR008427">
    <property type="entry name" value="Extracellular_membr_CFEM_dom"/>
</dbReference>
<dbReference type="Pfam" id="PF05730">
    <property type="entry name" value="CFEM"/>
    <property type="match status" value="1"/>
</dbReference>
<proteinExistence type="inferred from homology"/>
<dbReference type="PANTHER" id="PTHR37928">
    <property type="entry name" value="CFEM DOMAIN PROTEIN (AFU_ORTHOLOGUE AFUA_6G14090)"/>
    <property type="match status" value="1"/>
</dbReference>
<dbReference type="EMBL" id="KZ679006">
    <property type="protein sequence ID" value="PSS27084.1"/>
    <property type="molecule type" value="Genomic_DNA"/>
</dbReference>
<evidence type="ECO:0000256" key="5">
    <source>
        <dbReference type="ARBA" id="ARBA00022525"/>
    </source>
</evidence>
<gene>
    <name evidence="19" type="ORF">M430DRAFT_62372</name>
</gene>
<evidence type="ECO:0000256" key="9">
    <source>
        <dbReference type="ARBA" id="ARBA00022729"/>
    </source>
</evidence>